<name>A0A8K1C985_PYTOL</name>
<dbReference type="Proteomes" id="UP000794436">
    <property type="component" value="Unassembled WGS sequence"/>
</dbReference>
<dbReference type="SUPFAM" id="SSF50156">
    <property type="entry name" value="PDZ domain-like"/>
    <property type="match status" value="1"/>
</dbReference>
<keyword evidence="2" id="KW-0472">Membrane</keyword>
<dbReference type="GO" id="GO:0005829">
    <property type="term" value="C:cytosol"/>
    <property type="evidence" value="ECO:0007669"/>
    <property type="project" value="TreeGrafter"/>
</dbReference>
<dbReference type="GO" id="GO:0034066">
    <property type="term" value="C:Ric1-Rgp1 guanyl-nucleotide exchange factor complex"/>
    <property type="evidence" value="ECO:0007669"/>
    <property type="project" value="InterPro"/>
</dbReference>
<feature type="region of interest" description="Disordered" evidence="3">
    <location>
        <begin position="139"/>
        <end position="159"/>
    </location>
</feature>
<dbReference type="InterPro" id="IPR015943">
    <property type="entry name" value="WD40/YVTN_repeat-like_dom_sf"/>
</dbReference>
<dbReference type="PANTHER" id="PTHR22746:SF10">
    <property type="entry name" value="GUANINE NUCLEOTIDE EXCHANGE FACTOR SUBUNIT RIC1"/>
    <property type="match status" value="1"/>
</dbReference>
<dbReference type="InterPro" id="IPR001478">
    <property type="entry name" value="PDZ"/>
</dbReference>
<dbReference type="SUPFAM" id="SSF50978">
    <property type="entry name" value="WD40 repeat-like"/>
    <property type="match status" value="1"/>
</dbReference>
<evidence type="ECO:0000259" key="5">
    <source>
        <dbReference type="PROSITE" id="PS51228"/>
    </source>
</evidence>
<dbReference type="InterPro" id="IPR036034">
    <property type="entry name" value="PDZ_sf"/>
</dbReference>
<feature type="domain" description="ACB" evidence="5">
    <location>
        <begin position="598"/>
        <end position="692"/>
    </location>
</feature>
<evidence type="ECO:0000313" key="6">
    <source>
        <dbReference type="EMBL" id="TMW58825.1"/>
    </source>
</evidence>
<gene>
    <name evidence="6" type="ORF">Poli38472_006970</name>
</gene>
<comment type="subcellular location">
    <subcellularLocation>
        <location evidence="1">Membrane</location>
    </subcellularLocation>
</comment>
<dbReference type="OrthoDB" id="67540at2759"/>
<comment type="caution">
    <text evidence="6">The sequence shown here is derived from an EMBL/GenBank/DDBJ whole genome shotgun (WGS) entry which is preliminary data.</text>
</comment>
<keyword evidence="7" id="KW-1185">Reference proteome</keyword>
<evidence type="ECO:0008006" key="8">
    <source>
        <dbReference type="Google" id="ProtNLM"/>
    </source>
</evidence>
<protein>
    <recommendedName>
        <fullName evidence="8">ACB domain-containing protein</fullName>
    </recommendedName>
</protein>
<dbReference type="InterPro" id="IPR014352">
    <property type="entry name" value="FERM/acyl-CoA-bd_prot_sf"/>
</dbReference>
<reference evidence="6" key="1">
    <citation type="submission" date="2019-03" db="EMBL/GenBank/DDBJ databases">
        <title>Long read genome sequence of the mycoparasitic Pythium oligandrum ATCC 38472 isolated from sugarbeet rhizosphere.</title>
        <authorList>
            <person name="Gaulin E."/>
        </authorList>
    </citation>
    <scope>NUCLEOTIDE SEQUENCE</scope>
    <source>
        <strain evidence="6">ATCC 38472_TT</strain>
    </source>
</reference>
<dbReference type="PROSITE" id="PS51228">
    <property type="entry name" value="ACB_2"/>
    <property type="match status" value="1"/>
</dbReference>
<evidence type="ECO:0000256" key="3">
    <source>
        <dbReference type="SAM" id="MobiDB-lite"/>
    </source>
</evidence>
<dbReference type="Gene3D" id="1.20.80.10">
    <property type="match status" value="1"/>
</dbReference>
<proteinExistence type="predicted"/>
<dbReference type="InterPro" id="IPR035984">
    <property type="entry name" value="Acyl-CoA-binding_sf"/>
</dbReference>
<evidence type="ECO:0000313" key="7">
    <source>
        <dbReference type="Proteomes" id="UP000794436"/>
    </source>
</evidence>
<evidence type="ECO:0000259" key="4">
    <source>
        <dbReference type="PROSITE" id="PS50106"/>
    </source>
</evidence>
<dbReference type="GO" id="GO:0042147">
    <property type="term" value="P:retrograde transport, endosome to Golgi"/>
    <property type="evidence" value="ECO:0007669"/>
    <property type="project" value="TreeGrafter"/>
</dbReference>
<organism evidence="6 7">
    <name type="scientific">Pythium oligandrum</name>
    <name type="common">Mycoparasitic fungus</name>
    <dbReference type="NCBI Taxonomy" id="41045"/>
    <lineage>
        <taxon>Eukaryota</taxon>
        <taxon>Sar</taxon>
        <taxon>Stramenopiles</taxon>
        <taxon>Oomycota</taxon>
        <taxon>Peronosporomycetes</taxon>
        <taxon>Pythiales</taxon>
        <taxon>Pythiaceae</taxon>
        <taxon>Pythium</taxon>
    </lineage>
</organism>
<dbReference type="SUPFAM" id="SSF47027">
    <property type="entry name" value="Acyl-CoA binding protein"/>
    <property type="match status" value="1"/>
</dbReference>
<dbReference type="Pfam" id="PF07064">
    <property type="entry name" value="RIC1"/>
    <property type="match status" value="1"/>
</dbReference>
<dbReference type="GO" id="GO:0006886">
    <property type="term" value="P:intracellular protein transport"/>
    <property type="evidence" value="ECO:0007669"/>
    <property type="project" value="InterPro"/>
</dbReference>
<dbReference type="Gene3D" id="2.30.42.10">
    <property type="match status" value="1"/>
</dbReference>
<dbReference type="Gene3D" id="2.130.10.10">
    <property type="entry name" value="YVTN repeat-like/Quinoprotein amine dehydrogenase"/>
    <property type="match status" value="1"/>
</dbReference>
<feature type="domain" description="PDZ" evidence="4">
    <location>
        <begin position="505"/>
        <end position="595"/>
    </location>
</feature>
<accession>A0A8K1C985</accession>
<dbReference type="InterPro" id="IPR000582">
    <property type="entry name" value="Acyl-CoA-binding_protein"/>
</dbReference>
<dbReference type="PROSITE" id="PS50106">
    <property type="entry name" value="PDZ"/>
    <property type="match status" value="1"/>
</dbReference>
<dbReference type="GO" id="GO:0000062">
    <property type="term" value="F:fatty-acyl-CoA binding"/>
    <property type="evidence" value="ECO:0007669"/>
    <property type="project" value="InterPro"/>
</dbReference>
<evidence type="ECO:0000256" key="1">
    <source>
        <dbReference type="ARBA" id="ARBA00004370"/>
    </source>
</evidence>
<dbReference type="Pfam" id="PF00887">
    <property type="entry name" value="ACBP"/>
    <property type="match status" value="1"/>
</dbReference>
<evidence type="ECO:0000256" key="2">
    <source>
        <dbReference type="ARBA" id="ARBA00023136"/>
    </source>
</evidence>
<dbReference type="PANTHER" id="PTHR22746">
    <property type="entry name" value="RAB6A-GEF COMPLEX PARTNER PROTEIN 1"/>
    <property type="match status" value="1"/>
</dbReference>
<dbReference type="InterPro" id="IPR036322">
    <property type="entry name" value="WD40_repeat_dom_sf"/>
</dbReference>
<sequence>MYFCSGPPRTYALQTDTTALRERVEDVAIAVDPFQRVVARVTSTHVTLWTTSARSGFHGQRLLVTIPRSGRLIETASKNASAPAEVDGVPDSGCADIQQLWAVWTTGDRLAVVERGSPCIEFYAFDGLPPAVFTAARQPPTSSNGLGGAASGNDDLDMPVSPSTVKITGRFLEEYALNQGESKRDHEDVAWSMTGIAGGKYLFVGMESGLISVVEVDASTPSSTWRVDSSDRTKLWKIDVLAHLSPSTSETVATPSCYAITTATWEPVTHISLLYLVACFEGGKCFIMLIAPALKSIEQLLSLVNTEREASSTCFGRCTTLALEPSGARLALGWSDGGISMFELGVEFPAPVDKKKTKEAPQTPVLQLQLLRELSMTLWGYETEDIGGVTTLAWTHDARAIAVGYEHRGFAVFSTDGCRLMSSLPQHNQHRPEGMGEQSVKEVCAFGALRLAWTKESMSLLVVSRGEALEVAVPETSPTSPETLAALEYEEPPAVTAESLFELVQVELLKEDDGLCLSLSGAPGRCGAWVRSENSFTRRRDGGLGPAEACGQILGGDLLIAIDDDEAVVNLPFEEVITSIKNLESNTTVKLVFWRLNWEVVYPLAVKALASGAFMEKHGIQLLEEEDLCVREYALRMQEQHGDCETQERPPLLEFEQRAKFEGWDALQGTSQLMARHKYVKLLLALFPVWNPSYVFQALAEFANNQVDDARLEENLSRRLSSPRKRVASTASEQLAAMSSRRQLSQFAFTEYDFARSVPLTGRTSKLMLLEEAAVRAMPSPTLDDPCALVSCTSWHVPSEYEAKCCPLRLVAASTSGHHIAVAGQRGFCVLNQHTGKWRLFGNVNDEHDMFVYALLWIRDDVILASFTRFSEKHRTMHLQAYPRDHLDEASVLDTLSYPRGKLADGDEDKDAQDNTDCFFAMESDEEEQNAFCLSRKELWTFGVAASGSIKQRDLKLQLSLKRRAKLPSRILQANQSHAYGVVDFSVIPRVLHVQDEARQKLQEARLREARLEQEQEQRSGWISSIVHLLAGGEVPDQYKPEEVLPRFAFLDVQGNVIVWDPENRSQRLVCGQVTAMTRLFVKHTATSTWPTPCRLIYGMYGPSGMQIWLPLLDGVYLSHTKAFEADDDRLETFLACHDPLRAKTYEIEFGTAPATAELYEQVVREYGIELEAFFQTKKKDSPTASITKNLPDGLENTRGCITTVDDPAANDVMLRFDSDVKVLGIQQAFGLLVGVSQDVYMPSGLTLPCYDLFSRVQPFFHTVLCFLVTNQQLTWARQILDAIRNQYALSTPTQELFLHAMLEACFGNHVSPEVFMLAIQLLKPSSRRMSTGAHIQVSGAEDAAHTGQGDIDEYCEIVAHVARKSEPSRLKVLFPLVGDPLDLLAICRQRGELRTAANFLLILEECSPASASVAEPVEGGTAGQHATLAFRSACAAELVVQCLEHEEWALAKQVVRVTRDWEHREDSQGDSECFIDQQLGKFAWNDLASGNFERVVWCVEELQVRLPQALQELEMHHNEEEERITADRLREVFIPHKARELRVLLDAVSQAKYKQWASLLQRLLQEAL</sequence>
<dbReference type="EMBL" id="SPLM01000110">
    <property type="protein sequence ID" value="TMW58825.1"/>
    <property type="molecule type" value="Genomic_DNA"/>
</dbReference>
<dbReference type="InterPro" id="IPR040096">
    <property type="entry name" value="Ric1"/>
</dbReference>
<dbReference type="GO" id="GO:0000139">
    <property type="term" value="C:Golgi membrane"/>
    <property type="evidence" value="ECO:0007669"/>
    <property type="project" value="TreeGrafter"/>
</dbReference>
<dbReference type="InterPro" id="IPR009771">
    <property type="entry name" value="RIC1_C"/>
</dbReference>